<dbReference type="SUPFAM" id="SSF56219">
    <property type="entry name" value="DNase I-like"/>
    <property type="match status" value="1"/>
</dbReference>
<dbReference type="GO" id="GO:0003677">
    <property type="term" value="F:DNA binding"/>
    <property type="evidence" value="ECO:0007669"/>
    <property type="project" value="InterPro"/>
</dbReference>
<dbReference type="Proteomes" id="UP000554482">
    <property type="component" value="Unassembled WGS sequence"/>
</dbReference>
<feature type="domain" description="Endonuclease/exonuclease/phosphatase" evidence="1">
    <location>
        <begin position="5"/>
        <end position="62"/>
    </location>
</feature>
<name>A0A7J6VK26_THATH</name>
<dbReference type="AlphaFoldDB" id="A0A7J6VK26"/>
<dbReference type="Gene3D" id="3.60.10.10">
    <property type="entry name" value="Endonuclease/exonuclease/phosphatase"/>
    <property type="match status" value="1"/>
</dbReference>
<evidence type="ECO:0000259" key="1">
    <source>
        <dbReference type="Pfam" id="PF03372"/>
    </source>
</evidence>
<evidence type="ECO:0000313" key="3">
    <source>
        <dbReference type="Proteomes" id="UP000554482"/>
    </source>
</evidence>
<dbReference type="Pfam" id="PF03372">
    <property type="entry name" value="Exo_endo_phos"/>
    <property type="match status" value="1"/>
</dbReference>
<dbReference type="GO" id="GO:0004519">
    <property type="term" value="F:endonuclease activity"/>
    <property type="evidence" value="ECO:0007669"/>
    <property type="project" value="InterPro"/>
</dbReference>
<reference evidence="2 3" key="1">
    <citation type="submission" date="2020-06" db="EMBL/GenBank/DDBJ databases">
        <title>Transcriptomic and genomic resources for Thalictrum thalictroides and T. hernandezii: Facilitating candidate gene discovery in an emerging model plant lineage.</title>
        <authorList>
            <person name="Arias T."/>
            <person name="Riano-Pachon D.M."/>
            <person name="Di Stilio V.S."/>
        </authorList>
    </citation>
    <scope>NUCLEOTIDE SEQUENCE [LARGE SCALE GENOMIC DNA]</scope>
    <source>
        <strain evidence="3">cv. WT478/WT964</strain>
        <tissue evidence="2">Leaves</tissue>
    </source>
</reference>
<comment type="caution">
    <text evidence="2">The sequence shown here is derived from an EMBL/GenBank/DDBJ whole genome shotgun (WGS) entry which is preliminary data.</text>
</comment>
<dbReference type="EMBL" id="JABWDY010031794">
    <property type="protein sequence ID" value="KAF5184672.1"/>
    <property type="molecule type" value="Genomic_DNA"/>
</dbReference>
<dbReference type="InterPro" id="IPR020847">
    <property type="entry name" value="AP_endonuclease_F1_BS"/>
</dbReference>
<dbReference type="InterPro" id="IPR005135">
    <property type="entry name" value="Endo/exonuclease/phosphatase"/>
</dbReference>
<evidence type="ECO:0000313" key="2">
    <source>
        <dbReference type="EMBL" id="KAF5184672.1"/>
    </source>
</evidence>
<dbReference type="GO" id="GO:0006281">
    <property type="term" value="P:DNA repair"/>
    <property type="evidence" value="ECO:0007669"/>
    <property type="project" value="InterPro"/>
</dbReference>
<dbReference type="InterPro" id="IPR036691">
    <property type="entry name" value="Endo/exonu/phosph_ase_sf"/>
</dbReference>
<keyword evidence="3" id="KW-1185">Reference proteome</keyword>
<gene>
    <name evidence="2" type="ORF">FRX31_025737</name>
</gene>
<dbReference type="PROSITE" id="PS00726">
    <property type="entry name" value="AP_NUCLEASE_F1_1"/>
    <property type="match status" value="1"/>
</dbReference>
<organism evidence="2 3">
    <name type="scientific">Thalictrum thalictroides</name>
    <name type="common">Rue-anemone</name>
    <name type="synonym">Anemone thalictroides</name>
    <dbReference type="NCBI Taxonomy" id="46969"/>
    <lineage>
        <taxon>Eukaryota</taxon>
        <taxon>Viridiplantae</taxon>
        <taxon>Streptophyta</taxon>
        <taxon>Embryophyta</taxon>
        <taxon>Tracheophyta</taxon>
        <taxon>Spermatophyta</taxon>
        <taxon>Magnoliopsida</taxon>
        <taxon>Ranunculales</taxon>
        <taxon>Ranunculaceae</taxon>
        <taxon>Thalictroideae</taxon>
        <taxon>Thalictrum</taxon>
    </lineage>
</organism>
<sequence length="79" mass="9106">MARILTWNARGLCNLDAQGSVNMLRKKSKADVIMIQETKVRDKEVIEKTNMWPNDWKWAFCTIKGVLGRNGFSMEPKCC</sequence>
<protein>
    <recommendedName>
        <fullName evidence="1">Endonuclease/exonuclease/phosphatase domain-containing protein</fullName>
    </recommendedName>
</protein>
<accession>A0A7J6VK26</accession>
<proteinExistence type="predicted"/>